<evidence type="ECO:0000313" key="1">
    <source>
        <dbReference type="EMBL" id="OXB91912.1"/>
    </source>
</evidence>
<dbReference type="AlphaFoldDB" id="A0A226QKE7"/>
<dbReference type="RefSeq" id="WP_081189311.1">
    <property type="nucleotide sequence ID" value="NZ_NDYL01000002.1"/>
</dbReference>
<evidence type="ECO:0000313" key="2">
    <source>
        <dbReference type="Proteomes" id="UP000198394"/>
    </source>
</evidence>
<protein>
    <submittedName>
        <fullName evidence="1">Uncharacterized protein</fullName>
    </submittedName>
</protein>
<gene>
    <name evidence="1" type="ORF">B9L23_11560</name>
</gene>
<dbReference type="Proteomes" id="UP000198394">
    <property type="component" value="Unassembled WGS sequence"/>
</dbReference>
<dbReference type="EMBL" id="NDYL01000002">
    <property type="protein sequence ID" value="OXB91912.1"/>
    <property type="molecule type" value="Genomic_DNA"/>
</dbReference>
<proteinExistence type="predicted"/>
<organism evidence="1 2">
    <name type="scientific">Parageobacillus galactosidasius</name>
    <dbReference type="NCBI Taxonomy" id="883812"/>
    <lineage>
        <taxon>Bacteria</taxon>
        <taxon>Bacillati</taxon>
        <taxon>Bacillota</taxon>
        <taxon>Bacilli</taxon>
        <taxon>Bacillales</taxon>
        <taxon>Anoxybacillaceae</taxon>
        <taxon>Parageobacillus</taxon>
    </lineage>
</organism>
<keyword evidence="2" id="KW-1185">Reference proteome</keyword>
<comment type="caution">
    <text evidence="1">The sequence shown here is derived from an EMBL/GenBank/DDBJ whole genome shotgun (WGS) entry which is preliminary data.</text>
</comment>
<accession>A0A226QKE7</accession>
<sequence length="59" mass="6927">MIHTPSMMFDYRKEIPLDDVPKYKEHDDAAATNETISVKKPISYPFEYRKDIPLPDVTK</sequence>
<name>A0A226QKE7_9BACL</name>
<reference evidence="1 2" key="1">
    <citation type="submission" date="2017-04" db="EMBL/GenBank/DDBJ databases">
        <title>The genome sequence of Parageobacillus galactosidasius DSM 18751.</title>
        <authorList>
            <person name="Ramaloko W.T."/>
            <person name="Koen N."/>
            <person name="Polliack S."/>
            <person name="Aliyu H."/>
            <person name="Lebre P."/>
            <person name="Mohr T."/>
            <person name="Oswald F."/>
            <person name="Zwick M."/>
            <person name="Neumann A."/>
            <person name="Syldatk C."/>
            <person name="Cowan D."/>
            <person name="De Maayer P."/>
        </authorList>
    </citation>
    <scope>NUCLEOTIDE SEQUENCE [LARGE SCALE GENOMIC DNA]</scope>
    <source>
        <strain evidence="1 2">DSM 18751</strain>
    </source>
</reference>